<dbReference type="PANTHER" id="PTHR46623:SF6">
    <property type="entry name" value="ALPHA_BETA-HYDROLASES SUPERFAMILY PROTEIN"/>
    <property type="match status" value="1"/>
</dbReference>
<comment type="caution">
    <text evidence="2">The sequence shown here is derived from an EMBL/GenBank/DDBJ whole genome shotgun (WGS) entry which is preliminary data.</text>
</comment>
<feature type="domain" description="Dienelactone hydrolase" evidence="1">
    <location>
        <begin position="21"/>
        <end position="211"/>
    </location>
</feature>
<evidence type="ECO:0000313" key="2">
    <source>
        <dbReference type="EMBL" id="MBK4348665.1"/>
    </source>
</evidence>
<name>A0A934STI3_9MICO</name>
<dbReference type="InterPro" id="IPR029058">
    <property type="entry name" value="AB_hydrolase_fold"/>
</dbReference>
<evidence type="ECO:0000313" key="3">
    <source>
        <dbReference type="Proteomes" id="UP000636458"/>
    </source>
</evidence>
<organism evidence="2 3">
    <name type="scientific">Lacisediminihabitans changchengi</name>
    <dbReference type="NCBI Taxonomy" id="2787634"/>
    <lineage>
        <taxon>Bacteria</taxon>
        <taxon>Bacillati</taxon>
        <taxon>Actinomycetota</taxon>
        <taxon>Actinomycetes</taxon>
        <taxon>Micrococcales</taxon>
        <taxon>Microbacteriaceae</taxon>
        <taxon>Lacisediminihabitans</taxon>
    </lineage>
</organism>
<evidence type="ECO:0000259" key="1">
    <source>
        <dbReference type="Pfam" id="PF01738"/>
    </source>
</evidence>
<gene>
    <name evidence="2" type="ORF">IV501_13565</name>
</gene>
<dbReference type="InterPro" id="IPR002925">
    <property type="entry name" value="Dienelactn_hydro"/>
</dbReference>
<dbReference type="AlphaFoldDB" id="A0A934STI3"/>
<proteinExistence type="predicted"/>
<keyword evidence="2" id="KW-0378">Hydrolase</keyword>
<dbReference type="Proteomes" id="UP000636458">
    <property type="component" value="Unassembled WGS sequence"/>
</dbReference>
<dbReference type="RefSeq" id="WP_200556852.1">
    <property type="nucleotide sequence ID" value="NZ_JAEPES010000004.1"/>
</dbReference>
<dbReference type="Gene3D" id="3.40.50.1820">
    <property type="entry name" value="alpha/beta hydrolase"/>
    <property type="match status" value="1"/>
</dbReference>
<sequence>MAELIEIPSPGIPLYFGELGNPAVLLVHDWYGRLPALDDYAKALAHVGFRVIVPDLYSGVATTDPDTAESLMQQLDVGTALALLDEEIRTAHLEGSGRIGTVGFSMGGWLALLHAQGGATDAVVAYYATLTPSEHGVIPCPVQLHFAETDDWGAEADPESFVNNLKDHGTPVAEFSYLDTVHSFANASVPESFSPSAAALAYARSAGFLEDELDD</sequence>
<dbReference type="InterPro" id="IPR051049">
    <property type="entry name" value="Dienelactone_hydrolase-like"/>
</dbReference>
<dbReference type="PANTHER" id="PTHR46623">
    <property type="entry name" value="CARBOXYMETHYLENEBUTENOLIDASE-RELATED"/>
    <property type="match status" value="1"/>
</dbReference>
<accession>A0A934STI3</accession>
<keyword evidence="3" id="KW-1185">Reference proteome</keyword>
<protein>
    <submittedName>
        <fullName evidence="2">Alpha/beta fold hydrolase</fullName>
    </submittedName>
</protein>
<dbReference type="GO" id="GO:0016787">
    <property type="term" value="F:hydrolase activity"/>
    <property type="evidence" value="ECO:0007669"/>
    <property type="project" value="UniProtKB-KW"/>
</dbReference>
<dbReference type="Pfam" id="PF01738">
    <property type="entry name" value="DLH"/>
    <property type="match status" value="1"/>
</dbReference>
<dbReference type="SUPFAM" id="SSF53474">
    <property type="entry name" value="alpha/beta-Hydrolases"/>
    <property type="match status" value="1"/>
</dbReference>
<dbReference type="EMBL" id="JAEPES010000004">
    <property type="protein sequence ID" value="MBK4348665.1"/>
    <property type="molecule type" value="Genomic_DNA"/>
</dbReference>
<reference evidence="2" key="1">
    <citation type="submission" date="2021-01" db="EMBL/GenBank/DDBJ databases">
        <title>Lacisediminihabitans sp. nov. strain G11-30, isolated from Antarctic Soil.</title>
        <authorList>
            <person name="Li J."/>
        </authorList>
    </citation>
    <scope>NUCLEOTIDE SEQUENCE</scope>
    <source>
        <strain evidence="2">G11-30</strain>
    </source>
</reference>